<dbReference type="GO" id="GO:0045162">
    <property type="term" value="P:clustering of voltage-gated sodium channels"/>
    <property type="evidence" value="ECO:0007669"/>
    <property type="project" value="InterPro"/>
</dbReference>
<dbReference type="GeneTree" id="ENSGT00730000111168"/>
<dbReference type="PANTHER" id="PTHR35970">
    <property type="entry name" value="SODIUM CHANNEL AND CLATHRIN LINKER 1"/>
    <property type="match status" value="1"/>
</dbReference>
<reference evidence="2" key="1">
    <citation type="submission" date="2025-08" db="UniProtKB">
        <authorList>
            <consortium name="Ensembl"/>
        </authorList>
    </citation>
    <scope>IDENTIFICATION</scope>
</reference>
<name>A0A3Q2YED9_HIPCM</name>
<organism evidence="2 3">
    <name type="scientific">Hippocampus comes</name>
    <name type="common">Tiger tail seahorse</name>
    <dbReference type="NCBI Taxonomy" id="109280"/>
    <lineage>
        <taxon>Eukaryota</taxon>
        <taxon>Metazoa</taxon>
        <taxon>Chordata</taxon>
        <taxon>Craniata</taxon>
        <taxon>Vertebrata</taxon>
        <taxon>Euteleostomi</taxon>
        <taxon>Actinopterygii</taxon>
        <taxon>Neopterygii</taxon>
        <taxon>Teleostei</taxon>
        <taxon>Neoteleostei</taxon>
        <taxon>Acanthomorphata</taxon>
        <taxon>Syngnathiaria</taxon>
        <taxon>Syngnathiformes</taxon>
        <taxon>Syngnathoidei</taxon>
        <taxon>Syngnathidae</taxon>
        <taxon>Hippocampus</taxon>
    </lineage>
</organism>
<dbReference type="Proteomes" id="UP000264820">
    <property type="component" value="Unplaced"/>
</dbReference>
<feature type="coiled-coil region" evidence="1">
    <location>
        <begin position="22"/>
        <end position="49"/>
    </location>
</feature>
<proteinExistence type="predicted"/>
<protein>
    <submittedName>
        <fullName evidence="2">Sodium channel and clathrin linker 1</fullName>
    </submittedName>
</protein>
<dbReference type="GO" id="GO:0060271">
    <property type="term" value="P:cilium assembly"/>
    <property type="evidence" value="ECO:0007669"/>
    <property type="project" value="TreeGrafter"/>
</dbReference>
<evidence type="ECO:0000256" key="1">
    <source>
        <dbReference type="SAM" id="Coils"/>
    </source>
</evidence>
<feature type="coiled-coil region" evidence="1">
    <location>
        <begin position="243"/>
        <end position="334"/>
    </location>
</feature>
<dbReference type="InterPro" id="IPR038911">
    <property type="entry name" value="SCLT1"/>
</dbReference>
<dbReference type="PANTHER" id="PTHR35970:SF1">
    <property type="entry name" value="SODIUM CHANNEL AND CLATHRIN LINKER 1"/>
    <property type="match status" value="1"/>
</dbReference>
<keyword evidence="1" id="KW-0175">Coiled coil</keyword>
<feature type="coiled-coil region" evidence="1">
    <location>
        <begin position="383"/>
        <end position="431"/>
    </location>
</feature>
<keyword evidence="3" id="KW-1185">Reference proteome</keyword>
<dbReference type="AlphaFoldDB" id="A0A3Q2YED9"/>
<dbReference type="STRING" id="109280.ENSHCOP00000011601"/>
<dbReference type="Ensembl" id="ENSHCOT00000018375.1">
    <property type="protein sequence ID" value="ENSHCOP00000011601.1"/>
    <property type="gene ID" value="ENSHCOG00000014455.1"/>
</dbReference>
<feature type="coiled-coil region" evidence="1">
    <location>
        <begin position="141"/>
        <end position="182"/>
    </location>
</feature>
<dbReference type="OMA" id="RIHLEEC"/>
<evidence type="ECO:0000313" key="3">
    <source>
        <dbReference type="Proteomes" id="UP000264820"/>
    </source>
</evidence>
<accession>A0A3Q2YED9</accession>
<reference evidence="2" key="2">
    <citation type="submission" date="2025-09" db="UniProtKB">
        <authorList>
            <consortium name="Ensembl"/>
        </authorList>
    </citation>
    <scope>IDENTIFICATION</scope>
</reference>
<dbReference type="GO" id="GO:0005814">
    <property type="term" value="C:centriole"/>
    <property type="evidence" value="ECO:0007669"/>
    <property type="project" value="TreeGrafter"/>
</dbReference>
<evidence type="ECO:0000313" key="2">
    <source>
        <dbReference type="Ensembl" id="ENSHCOP00000011601.1"/>
    </source>
</evidence>
<sequence length="497" mass="57823">MRESVEKQLQSASNIPGVEMNILEEEAMVKNLQEQVKLSEQERMQAMELWQTAALELDRLQEFYQKNLTDRQSADAKEQQLKDQIVVNHQQTHQLQVTNQELQLTNQQLIKTVTEQSTEMEGLHSQLRTTKGDLGTATTKVEEMNKQLQLVQHQLKRQEEDLVESHSREEAAERRIQQLQATICQKETRLKTTSQAADDVRGEQTMWEQMSGNLKARCTTLEQEKYDALDKVRESVQMAEEAVLQKNEALLREKQMMEELEKTKKVIAQLIDDAAVRTRKEVDNIRKQCNVELRRMAEELSLMQLECAEKESQNERSKRERKALEEELAKVVKEGRAEPELGKFDVLHQRCLTAERMKDEISITLQSTQSKLKKMEMGYNEELSRSQEEVQRLKGCLAAAREDCVKISDERLQLQQENFQIRREMDELRKASLLAQKKAKQQVSQMEHEYSLKEKTLSAQMSDLEESSRNSSADLMRLLTAQNKSIQRWKDEGKNMA</sequence>